<dbReference type="InterPro" id="IPR050161">
    <property type="entry name" value="Siro_Cobalamin_biosynth"/>
</dbReference>
<sequence length="675" mass="71952">MPTYPAPQPGASLLLAFTPAAPSTSSARPQTLLLLGPSRLSALRAFAALEAGYRVVVGAAAPPSPDNLHEWDPELAHRFALKQVETIEWSLEPDADQARWSEWFAAGERAGDLDGVRMVVLSDTIVSPASSAASPRPRRTLASAKAFRAEAEKRRFTVNVADCPDLSDFGWMISHRFDLEPPSPSSASSSAPRKSPLQLALTTNSSACRLATRLRREIVASLPKSAGAAVEAVGRLREELKAQAQVQAGEAASAGDGDDDSEETQGVGLNRPVEQLTRVKSWALDGQGAHSATWTASSAQLTRMRYVSQVSEYWPLDRLATVSMASLSAPSTPTAPLSPRLQASYHDLEPAPPSTDLALALPPAKKGRILLLGTGPGNPLLLTRVAHLLLTTSDPSSPFFVDLFLSDKLVPPQILALIPPARRQGVVIARKYPGNAEAAQEELMALAIEGAKRGQTVMRLKQGDPYLYGRGGEEVLRFRAVAGVESVVVPGLSSSLAGPTLAGIPVTQRGVAESVVVCTGVGRGGRDVPLAPYERAKTLCVLMGVARLSSLVKSLMAHPTRPYPPHLPIALVERASSPDQRVVASTIDRLAQVLEQLPPHRPPGMIVVGWAVMCLDGEGDMGILDDPEDEGREERDRARVDKWAGEIGYKVREGLSEGWMSLVSGLEAEGEQVSA</sequence>
<feature type="region of interest" description="Disordered" evidence="6">
    <location>
        <begin position="247"/>
        <end position="272"/>
    </location>
</feature>
<dbReference type="EMBL" id="SOZI01000015">
    <property type="protein sequence ID" value="TNY23094.1"/>
    <property type="molecule type" value="Genomic_DNA"/>
</dbReference>
<name>A0A5C5G446_9BASI</name>
<evidence type="ECO:0000256" key="2">
    <source>
        <dbReference type="ARBA" id="ARBA00022603"/>
    </source>
</evidence>
<dbReference type="GO" id="GO:0019354">
    <property type="term" value="P:siroheme biosynthetic process"/>
    <property type="evidence" value="ECO:0007669"/>
    <property type="project" value="InterPro"/>
</dbReference>
<keyword evidence="4" id="KW-0949">S-adenosyl-L-methionine</keyword>
<keyword evidence="3 8" id="KW-0808">Transferase</keyword>
<dbReference type="InterPro" id="IPR006366">
    <property type="entry name" value="CobA/CysG_C"/>
</dbReference>
<dbReference type="InterPro" id="IPR014776">
    <property type="entry name" value="4pyrrole_Mease_sub2"/>
</dbReference>
<dbReference type="Gene3D" id="3.40.1010.10">
    <property type="entry name" value="Cobalt-precorrin-4 Transmethylase, Domain 1"/>
    <property type="match status" value="1"/>
</dbReference>
<protein>
    <submittedName>
        <fullName evidence="8">Uroporphyrin-III C-methyltransferase</fullName>
    </submittedName>
</protein>
<dbReference type="InterPro" id="IPR014777">
    <property type="entry name" value="4pyrrole_Mease_sub1"/>
</dbReference>
<dbReference type="CDD" id="cd11642">
    <property type="entry name" value="SUMT"/>
    <property type="match status" value="1"/>
</dbReference>
<comment type="similarity">
    <text evidence="5">In the N-terminal section; belongs to the precorrin methyltransferase family.</text>
</comment>
<dbReference type="InterPro" id="IPR000878">
    <property type="entry name" value="4pyrrol_Mease"/>
</dbReference>
<dbReference type="OrthoDB" id="508204at2759"/>
<evidence type="ECO:0000313" key="9">
    <source>
        <dbReference type="Proteomes" id="UP000311382"/>
    </source>
</evidence>
<gene>
    <name evidence="8" type="ORF">DMC30DRAFT_410771</name>
</gene>
<evidence type="ECO:0000256" key="1">
    <source>
        <dbReference type="ARBA" id="ARBA00022481"/>
    </source>
</evidence>
<keyword evidence="2 8" id="KW-0489">Methyltransferase</keyword>
<dbReference type="GO" id="GO:0032259">
    <property type="term" value="P:methylation"/>
    <property type="evidence" value="ECO:0007669"/>
    <property type="project" value="UniProtKB-KW"/>
</dbReference>
<evidence type="ECO:0000256" key="5">
    <source>
        <dbReference type="ARBA" id="ARBA00035662"/>
    </source>
</evidence>
<dbReference type="Pfam" id="PF00590">
    <property type="entry name" value="TP_methylase"/>
    <property type="match status" value="1"/>
</dbReference>
<evidence type="ECO:0000256" key="4">
    <source>
        <dbReference type="ARBA" id="ARBA00022691"/>
    </source>
</evidence>
<evidence type="ECO:0000256" key="6">
    <source>
        <dbReference type="SAM" id="MobiDB-lite"/>
    </source>
</evidence>
<proteinExistence type="inferred from homology"/>
<keyword evidence="9" id="KW-1185">Reference proteome</keyword>
<dbReference type="GO" id="GO:0004851">
    <property type="term" value="F:uroporphyrin-III C-methyltransferase activity"/>
    <property type="evidence" value="ECO:0007669"/>
    <property type="project" value="TreeGrafter"/>
</dbReference>
<dbReference type="STRING" id="5288.A0A5C5G446"/>
<dbReference type="SUPFAM" id="SSF75615">
    <property type="entry name" value="Siroheme synthase middle domains-like"/>
    <property type="match status" value="1"/>
</dbReference>
<dbReference type="PANTHER" id="PTHR45790:SF6">
    <property type="entry name" value="UROPORPHYRINOGEN-III C-METHYLTRANSFERASE"/>
    <property type="match status" value="1"/>
</dbReference>
<dbReference type="InterPro" id="IPR035996">
    <property type="entry name" value="4pyrrol_Methylase_sf"/>
</dbReference>
<keyword evidence="1" id="KW-0488">Methylation</keyword>
<dbReference type="PANTHER" id="PTHR45790">
    <property type="entry name" value="SIROHEME SYNTHASE-RELATED"/>
    <property type="match status" value="1"/>
</dbReference>
<dbReference type="Proteomes" id="UP000311382">
    <property type="component" value="Unassembled WGS sequence"/>
</dbReference>
<evidence type="ECO:0000313" key="8">
    <source>
        <dbReference type="EMBL" id="TNY23094.1"/>
    </source>
</evidence>
<dbReference type="Gene3D" id="3.30.950.10">
    <property type="entry name" value="Methyltransferase, Cobalt-precorrin-4 Transmethylase, Domain 2"/>
    <property type="match status" value="1"/>
</dbReference>
<evidence type="ECO:0000259" key="7">
    <source>
        <dbReference type="Pfam" id="PF00590"/>
    </source>
</evidence>
<dbReference type="AlphaFoldDB" id="A0A5C5G446"/>
<organism evidence="8 9">
    <name type="scientific">Rhodotorula diobovata</name>
    <dbReference type="NCBI Taxonomy" id="5288"/>
    <lineage>
        <taxon>Eukaryota</taxon>
        <taxon>Fungi</taxon>
        <taxon>Dikarya</taxon>
        <taxon>Basidiomycota</taxon>
        <taxon>Pucciniomycotina</taxon>
        <taxon>Microbotryomycetes</taxon>
        <taxon>Sporidiobolales</taxon>
        <taxon>Sporidiobolaceae</taxon>
        <taxon>Rhodotorula</taxon>
    </lineage>
</organism>
<dbReference type="SUPFAM" id="SSF53790">
    <property type="entry name" value="Tetrapyrrole methylase"/>
    <property type="match status" value="1"/>
</dbReference>
<accession>A0A5C5G446</accession>
<comment type="caution">
    <text evidence="8">The sequence shown here is derived from an EMBL/GenBank/DDBJ whole genome shotgun (WGS) entry which is preliminary data.</text>
</comment>
<reference evidence="8 9" key="1">
    <citation type="submission" date="2019-03" db="EMBL/GenBank/DDBJ databases">
        <title>Rhodosporidium diobovatum UCD-FST 08-225 genome sequencing, assembly, and annotation.</title>
        <authorList>
            <person name="Fakankun I.U."/>
            <person name="Fristensky B."/>
            <person name="Levin D.B."/>
        </authorList>
    </citation>
    <scope>NUCLEOTIDE SEQUENCE [LARGE SCALE GENOMIC DNA]</scope>
    <source>
        <strain evidence="8 9">UCD-FST 08-225</strain>
    </source>
</reference>
<feature type="domain" description="Tetrapyrrole methylase" evidence="7">
    <location>
        <begin position="369"/>
        <end position="590"/>
    </location>
</feature>
<evidence type="ECO:0000256" key="3">
    <source>
        <dbReference type="ARBA" id="ARBA00022679"/>
    </source>
</evidence>